<keyword evidence="1" id="KW-0732">Signal</keyword>
<dbReference type="Gene3D" id="2.70.240.20">
    <property type="entry name" value="Leukocidin/Hemolysin toxin, cytolysin domain"/>
    <property type="match status" value="1"/>
</dbReference>
<feature type="signal peptide" evidence="1">
    <location>
        <begin position="1"/>
        <end position="20"/>
    </location>
</feature>
<protein>
    <recommendedName>
        <fullName evidence="4">Hemolysin</fullName>
    </recommendedName>
</protein>
<organism evidence="2 3">
    <name type="scientific">Aeromonas schubertii</name>
    <dbReference type="NCBI Taxonomy" id="652"/>
    <lineage>
        <taxon>Bacteria</taxon>
        <taxon>Pseudomonadati</taxon>
        <taxon>Pseudomonadota</taxon>
        <taxon>Gammaproteobacteria</taxon>
        <taxon>Aeromonadales</taxon>
        <taxon>Aeromonadaceae</taxon>
        <taxon>Aeromonas</taxon>
    </lineage>
</organism>
<sequence length="577" mass="65424">MSFRLYGWALLLPLAAQAQGDPVALLQSTPFYQEACHSSGEPLALAPCNYTMLDLAGRTREERRTLTRQITGLGFDSPYVLVLYPREAARRQIYLLDTLDEPYLLELLYDRLDRPAPRARRMARSAGTEATPLHEVAIIKHLPLGRDGKGSADLKYKVRMYSTSPYYSQGSDSDKYVEVLLEEGAGITFLPEKEHYYLHRTFSSRKDNSKNFVYRQYLDSVRSRVSITAPARMNRLVPTQQMQDSTSYQKEENTTVKVGFSSFPKIPIKDISVGVSSKTTIEAKTSYTLNAANDERSAWVEYANNLYGSRGSNKYCDLNTASGWCWDYYDQGVAPYDFNKIRDTIPTAMAGMKPEFKVQMRAPREASGHSTLTVETDIRGIELLAHNRWIIGRRWGAGNKLWQDDQSRGANGEWRTGQDYLIQHYPVRFEMDVDWSSPLFLGADSVYIQSTYLSEQQAHCLTVRSGQLGFEPCRIGDRSQAFVFDQMNRYRSVADLDRCLSSEQGLALSSRCDQPLPPNGQNWRWQQPELFGNDVLFTGRSDGRINLLDAAGPGILTQEANAPIPNTARFTTQKQIW</sequence>
<feature type="chain" id="PRO_5045247100" description="Hemolysin" evidence="1">
    <location>
        <begin position="21"/>
        <end position="577"/>
    </location>
</feature>
<dbReference type="InterPro" id="IPR044883">
    <property type="entry name" value="Hemolysin_pre-stem_dom_sf"/>
</dbReference>
<evidence type="ECO:0000256" key="1">
    <source>
        <dbReference type="SAM" id="SignalP"/>
    </source>
</evidence>
<dbReference type="PROSITE" id="PS50231">
    <property type="entry name" value="RICIN_B_LECTIN"/>
    <property type="match status" value="1"/>
</dbReference>
<dbReference type="RefSeq" id="WP_224163241.1">
    <property type="nucleotide sequence ID" value="NZ_JAIRBT010000020.1"/>
</dbReference>
<evidence type="ECO:0000313" key="3">
    <source>
        <dbReference type="Proteomes" id="UP000774958"/>
    </source>
</evidence>
<dbReference type="Proteomes" id="UP000774958">
    <property type="component" value="Unassembled WGS sequence"/>
</dbReference>
<dbReference type="InterPro" id="IPR035992">
    <property type="entry name" value="Ricin_B-like_lectins"/>
</dbReference>
<reference evidence="2 3" key="1">
    <citation type="submission" date="2021-09" db="EMBL/GenBank/DDBJ databases">
        <title>Aeromonas schubertii isolated from Asian sea bass.</title>
        <authorList>
            <person name="Pinpimai K."/>
        </authorList>
    </citation>
    <scope>NUCLEOTIDE SEQUENCE [LARGE SCALE GENOMIC DNA]</scope>
    <source>
        <strain evidence="2 3">CHULA2021a</strain>
    </source>
</reference>
<dbReference type="EMBL" id="JAIRBT010000020">
    <property type="protein sequence ID" value="MBZ6067386.1"/>
    <property type="molecule type" value="Genomic_DNA"/>
</dbReference>
<keyword evidence="3" id="KW-1185">Reference proteome</keyword>
<name>A0ABS7VEH1_9GAMM</name>
<accession>A0ABS7VEH1</accession>
<dbReference type="Gene3D" id="6.20.40.20">
    <property type="entry name" value="Leukocidin/Hemolysin toxin, pre-stem domain"/>
    <property type="match status" value="1"/>
</dbReference>
<evidence type="ECO:0008006" key="4">
    <source>
        <dbReference type="Google" id="ProtNLM"/>
    </source>
</evidence>
<gene>
    <name evidence="2" type="ORF">LA374_14385</name>
</gene>
<proteinExistence type="predicted"/>
<comment type="caution">
    <text evidence="2">The sequence shown here is derived from an EMBL/GenBank/DDBJ whole genome shotgun (WGS) entry which is preliminary data.</text>
</comment>
<dbReference type="SUPFAM" id="SSF50370">
    <property type="entry name" value="Ricin B-like lectins"/>
    <property type="match status" value="1"/>
</dbReference>
<evidence type="ECO:0000313" key="2">
    <source>
        <dbReference type="EMBL" id="MBZ6067386.1"/>
    </source>
</evidence>